<gene>
    <name evidence="2" type="ORF">CTheo_1897</name>
</gene>
<accession>A0A5N5QSN9</accession>
<dbReference type="PANTHER" id="PTHR28096">
    <property type="entry name" value="PROTEIN FAF1"/>
    <property type="match status" value="1"/>
</dbReference>
<name>A0A5N5QSN9_9AGAM</name>
<dbReference type="GO" id="GO:0000462">
    <property type="term" value="P:maturation of SSU-rRNA from tricistronic rRNA transcript (SSU-rRNA, 5.8S rRNA, LSU-rRNA)"/>
    <property type="evidence" value="ECO:0007669"/>
    <property type="project" value="TreeGrafter"/>
</dbReference>
<evidence type="ECO:0000313" key="2">
    <source>
        <dbReference type="EMBL" id="KAB5594750.1"/>
    </source>
</evidence>
<organism evidence="2 3">
    <name type="scientific">Ceratobasidium theobromae</name>
    <dbReference type="NCBI Taxonomy" id="1582974"/>
    <lineage>
        <taxon>Eukaryota</taxon>
        <taxon>Fungi</taxon>
        <taxon>Dikarya</taxon>
        <taxon>Basidiomycota</taxon>
        <taxon>Agaricomycotina</taxon>
        <taxon>Agaricomycetes</taxon>
        <taxon>Cantharellales</taxon>
        <taxon>Ceratobasidiaceae</taxon>
        <taxon>Ceratobasidium</taxon>
    </lineage>
</organism>
<evidence type="ECO:0000313" key="3">
    <source>
        <dbReference type="Proteomes" id="UP000383932"/>
    </source>
</evidence>
<proteinExistence type="predicted"/>
<dbReference type="OrthoDB" id="3218118at2759"/>
<dbReference type="GO" id="GO:0005730">
    <property type="term" value="C:nucleolus"/>
    <property type="evidence" value="ECO:0007669"/>
    <property type="project" value="TreeGrafter"/>
</dbReference>
<evidence type="ECO:0000256" key="1">
    <source>
        <dbReference type="SAM" id="MobiDB-lite"/>
    </source>
</evidence>
<feature type="region of interest" description="Disordered" evidence="1">
    <location>
        <begin position="39"/>
        <end position="93"/>
    </location>
</feature>
<feature type="compositionally biased region" description="Polar residues" evidence="1">
    <location>
        <begin position="1"/>
        <end position="10"/>
    </location>
</feature>
<dbReference type="AlphaFoldDB" id="A0A5N5QSN9"/>
<dbReference type="Proteomes" id="UP000383932">
    <property type="component" value="Unassembled WGS sequence"/>
</dbReference>
<feature type="region of interest" description="Disordered" evidence="1">
    <location>
        <begin position="1"/>
        <end position="22"/>
    </location>
</feature>
<dbReference type="EMBL" id="SSOP01000017">
    <property type="protein sequence ID" value="KAB5594750.1"/>
    <property type="molecule type" value="Genomic_DNA"/>
</dbReference>
<feature type="compositionally biased region" description="Basic and acidic residues" evidence="1">
    <location>
        <begin position="13"/>
        <end position="22"/>
    </location>
</feature>
<keyword evidence="3" id="KW-1185">Reference proteome</keyword>
<dbReference type="InterPro" id="IPR053030">
    <property type="entry name" value="Ribosomal_biogenesis_FAF1-like"/>
</dbReference>
<sequence length="692" mass="76324">MIIGSTSSSRQKPRPEKTIDDVERSQLLDLLNSHGQSFLSSFELPAPKSTTPKSSKKKRKFQDAAGTTDVINESGIQQHDSDSLMVGPSTSTSRVPDVVVFDSRTSTPSHSLVWGNGKGFMSSKIQNVLDPHPRRSGTEDCNAELDEETSNARNDKLLHELVHSQLLNNPNEFDAKQGSAKRSRMVAGRLLELASDAKLGQGAKSLKERENARHAQRVRLGLMDKARRREAKALEEAKALGNYHPSIKRNFENLNSKAAQRRERGLALGVGKFRNGALKISRNELRSVEGAMPTNVKICVRPVRGFVLPTTLQACVRRRCLEVAGADAGALSTFTATFLGLIPNNFTMKFGLRRALSTKPVPRQPDPIFIQEDIDEHGQPMATRPKAGRSNSLLNRVFRKKSRHSQDHIHTVPVEEVLVVPQPMHAATSVGHGSVYEGQHSFGGAGTHLMSEPIHHEPSIRAHSIRDYSVRDPSVHHDYHSAHGGHGSRDGRSRGHPDYASRDGYDRDYAREEVYPHEHITLVHDSPRQSHISGTRDYNHVPYSNGGGTVIHEIHEARSVSGRSGRSARSPGSRKNEVEVNLKPGEKQEFAIGPNTQLIVPDDVELEISDGKGGWLPYHESLLRRPPREEVYVISGGSNFIVEDEARYSIMGNVLHRSQPATYSAAPVSVAGSVTGRSTRSRRDDATVYVDG</sequence>
<feature type="compositionally biased region" description="Polar residues" evidence="1">
    <location>
        <begin position="69"/>
        <end position="78"/>
    </location>
</feature>
<comment type="caution">
    <text evidence="2">The sequence shown here is derived from an EMBL/GenBank/DDBJ whole genome shotgun (WGS) entry which is preliminary data.</text>
</comment>
<feature type="region of interest" description="Disordered" evidence="1">
    <location>
        <begin position="474"/>
        <end position="504"/>
    </location>
</feature>
<reference evidence="2 3" key="1">
    <citation type="journal article" date="2019" name="Fungal Biol. Biotechnol.">
        <title>Draft genome sequence of fastidious pathogen Ceratobasidium theobromae, which causes vascular-streak dieback in Theobroma cacao.</title>
        <authorList>
            <person name="Ali S.S."/>
            <person name="Asman A."/>
            <person name="Shao J."/>
            <person name="Firmansyah A.P."/>
            <person name="Susilo A.W."/>
            <person name="Rosmana A."/>
            <person name="McMahon P."/>
            <person name="Junaid M."/>
            <person name="Guest D."/>
            <person name="Kheng T.Y."/>
            <person name="Meinhardt L.W."/>
            <person name="Bailey B.A."/>
        </authorList>
    </citation>
    <scope>NUCLEOTIDE SEQUENCE [LARGE SCALE GENOMIC DNA]</scope>
    <source>
        <strain evidence="2 3">CT2</strain>
    </source>
</reference>
<protein>
    <submittedName>
        <fullName evidence="2">Uncharacterized protein</fullName>
    </submittedName>
</protein>
<dbReference type="PANTHER" id="PTHR28096:SF1">
    <property type="entry name" value="PROTEIN FAF1"/>
    <property type="match status" value="1"/>
</dbReference>